<name>A0A8V1A4B8_CHICK</name>
<evidence type="ECO:0000256" key="9">
    <source>
        <dbReference type="ARBA" id="ARBA00023136"/>
    </source>
</evidence>
<feature type="domain" description="Tyrosine specific protein phosphatases" evidence="16">
    <location>
        <begin position="2333"/>
        <end position="2406"/>
    </location>
</feature>
<keyword evidence="6" id="KW-0378">Hydrolase</keyword>
<evidence type="ECO:0000256" key="13">
    <source>
        <dbReference type="SAM" id="MobiDB-lite"/>
    </source>
</evidence>
<evidence type="ECO:0000256" key="5">
    <source>
        <dbReference type="ARBA" id="ARBA00022737"/>
    </source>
</evidence>
<dbReference type="Pfam" id="PF18861">
    <property type="entry name" value="PTP_tm"/>
    <property type="match status" value="1"/>
</dbReference>
<comment type="similarity">
    <text evidence="11">Belongs to the protein-tyrosine phosphatase family. Receptor class 3 subfamily.</text>
</comment>
<dbReference type="PROSITE" id="PS50853">
    <property type="entry name" value="FN3"/>
    <property type="match status" value="10"/>
</dbReference>
<feature type="domain" description="Fibronectin type-III" evidence="17">
    <location>
        <begin position="1249"/>
        <end position="1343"/>
    </location>
</feature>
<evidence type="ECO:0000256" key="2">
    <source>
        <dbReference type="ARBA" id="ARBA00013064"/>
    </source>
</evidence>
<dbReference type="Pfam" id="PF00102">
    <property type="entry name" value="Y_phosphatase"/>
    <property type="match status" value="2"/>
</dbReference>
<feature type="domain" description="Fibronectin type-III" evidence="17">
    <location>
        <begin position="1068"/>
        <end position="1160"/>
    </location>
</feature>
<dbReference type="GO" id="GO:0032502">
    <property type="term" value="P:developmental process"/>
    <property type="evidence" value="ECO:0007669"/>
    <property type="project" value="UniProtKB-ARBA"/>
</dbReference>
<evidence type="ECO:0000313" key="18">
    <source>
        <dbReference type="Ensembl" id="ENSGALP00010038889.1"/>
    </source>
</evidence>
<evidence type="ECO:0000259" key="16">
    <source>
        <dbReference type="PROSITE" id="PS50056"/>
    </source>
</evidence>
<dbReference type="EC" id="3.1.3.48" evidence="2"/>
<dbReference type="FunFam" id="3.90.190.10:FF:000009">
    <property type="entry name" value="Receptor-type tyrosine-protein phosphatase beta"/>
    <property type="match status" value="1"/>
</dbReference>
<dbReference type="SUPFAM" id="SSF49265">
    <property type="entry name" value="Fibronectin type III"/>
    <property type="match status" value="15"/>
</dbReference>
<evidence type="ECO:0000256" key="6">
    <source>
        <dbReference type="ARBA" id="ARBA00022801"/>
    </source>
</evidence>
<reference evidence="18" key="1">
    <citation type="submission" date="2020-11" db="EMBL/GenBank/DDBJ databases">
        <title>Gallus gallus (Chicken) genome, bGalGal1, GRCg7b, maternal haplotype autosomes + Z &amp; W.</title>
        <authorList>
            <person name="Warren W."/>
            <person name="Formenti G."/>
            <person name="Fedrigo O."/>
            <person name="Haase B."/>
            <person name="Mountcastle J."/>
            <person name="Balacco J."/>
            <person name="Tracey A."/>
            <person name="Schneider V."/>
            <person name="Okimoto R."/>
            <person name="Cheng H."/>
            <person name="Hawken R."/>
            <person name="Howe K."/>
            <person name="Jarvis E.D."/>
        </authorList>
    </citation>
    <scope>NUCLEOTIDE SEQUENCE [LARGE SCALE GENOMIC DNA]</scope>
    <source>
        <strain evidence="18">Broiler</strain>
    </source>
</reference>
<dbReference type="SMART" id="SM00404">
    <property type="entry name" value="PTPc_motif"/>
    <property type="match status" value="2"/>
</dbReference>
<dbReference type="InterPro" id="IPR000387">
    <property type="entry name" value="Tyr_Pase_dom"/>
</dbReference>
<accession>A0A8V1A4B8</accession>
<dbReference type="Proteomes" id="UP000000539">
    <property type="component" value="Chromosome 26"/>
</dbReference>
<dbReference type="PANTHER" id="PTHR46957:SF10">
    <property type="entry name" value="PROTEIN TYROSINE PHOSPHATASE, RECEPTOR TYPE, H"/>
    <property type="match status" value="1"/>
</dbReference>
<reference evidence="18" key="2">
    <citation type="submission" date="2025-08" db="UniProtKB">
        <authorList>
            <consortium name="Ensembl"/>
        </authorList>
    </citation>
    <scope>IDENTIFICATION</scope>
    <source>
        <strain evidence="18">broiler</strain>
    </source>
</reference>
<dbReference type="PROSITE" id="PS00383">
    <property type="entry name" value="TYR_PHOSPHATASE_1"/>
    <property type="match status" value="1"/>
</dbReference>
<keyword evidence="8 14" id="KW-1133">Transmembrane helix</keyword>
<feature type="domain" description="Fibronectin type-III" evidence="17">
    <location>
        <begin position="616"/>
        <end position="709"/>
    </location>
</feature>
<dbReference type="SMART" id="SM00194">
    <property type="entry name" value="PTPc"/>
    <property type="match status" value="2"/>
</dbReference>
<gene>
    <name evidence="18" type="primary">PTPRVP</name>
</gene>
<dbReference type="InterPro" id="IPR003961">
    <property type="entry name" value="FN3_dom"/>
</dbReference>
<comment type="subcellular location">
    <subcellularLocation>
        <location evidence="1">Membrane</location>
        <topology evidence="1">Single-pass type I membrane protein</topology>
    </subcellularLocation>
</comment>
<dbReference type="OrthoDB" id="8609993at2759"/>
<dbReference type="InterPro" id="IPR041201">
    <property type="entry name" value="PTPRJ_TM"/>
</dbReference>
<dbReference type="Gene3D" id="3.90.190.10">
    <property type="entry name" value="Protein tyrosine phosphatase superfamily"/>
    <property type="match status" value="2"/>
</dbReference>
<evidence type="ECO:0000259" key="15">
    <source>
        <dbReference type="PROSITE" id="PS50055"/>
    </source>
</evidence>
<protein>
    <recommendedName>
        <fullName evidence="2">protein-tyrosine-phosphatase</fullName>
        <ecNumber evidence="2">3.1.3.48</ecNumber>
    </recommendedName>
</protein>
<dbReference type="PROSITE" id="PS50056">
    <property type="entry name" value="TYR_PHOSPHATASE_2"/>
    <property type="match status" value="2"/>
</dbReference>
<keyword evidence="5" id="KW-0677">Repeat</keyword>
<evidence type="ECO:0000256" key="1">
    <source>
        <dbReference type="ARBA" id="ARBA00004479"/>
    </source>
</evidence>
<dbReference type="InterPro" id="IPR003595">
    <property type="entry name" value="Tyr_Pase_cat"/>
</dbReference>
<feature type="domain" description="Fibronectin type-III" evidence="17">
    <location>
        <begin position="887"/>
        <end position="978"/>
    </location>
</feature>
<evidence type="ECO:0000256" key="8">
    <source>
        <dbReference type="ARBA" id="ARBA00022989"/>
    </source>
</evidence>
<dbReference type="GO" id="GO:0016020">
    <property type="term" value="C:membrane"/>
    <property type="evidence" value="ECO:0007669"/>
    <property type="project" value="UniProtKB-SubCell"/>
</dbReference>
<dbReference type="GO" id="GO:0043235">
    <property type="term" value="C:receptor complex"/>
    <property type="evidence" value="ECO:0000318"/>
    <property type="project" value="GO_Central"/>
</dbReference>
<dbReference type="CDD" id="cd14618">
    <property type="entry name" value="R-PTPc-V"/>
    <property type="match status" value="1"/>
</dbReference>
<keyword evidence="3 14" id="KW-0812">Transmembrane</keyword>
<dbReference type="SUPFAM" id="SSF52799">
    <property type="entry name" value="(Phosphotyrosine protein) phosphatases II"/>
    <property type="match status" value="2"/>
</dbReference>
<reference evidence="18" key="3">
    <citation type="submission" date="2025-09" db="UniProtKB">
        <authorList>
            <consortium name="Ensembl"/>
        </authorList>
    </citation>
    <scope>IDENTIFICATION</scope>
    <source>
        <strain evidence="18">broiler</strain>
    </source>
</reference>
<feature type="domain" description="Tyrosine-protein phosphatase" evidence="15">
    <location>
        <begin position="2130"/>
        <end position="2415"/>
    </location>
</feature>
<keyword evidence="4" id="KW-0732">Signal</keyword>
<feature type="transmembrane region" description="Helical" evidence="14">
    <location>
        <begin position="1763"/>
        <end position="1784"/>
    </location>
</feature>
<comment type="catalytic activity">
    <reaction evidence="12">
        <text>O-phospho-L-tyrosyl-[protein] + H2O = L-tyrosyl-[protein] + phosphate</text>
        <dbReference type="Rhea" id="RHEA:10684"/>
        <dbReference type="Rhea" id="RHEA-COMP:10136"/>
        <dbReference type="Rhea" id="RHEA-COMP:20101"/>
        <dbReference type="ChEBI" id="CHEBI:15377"/>
        <dbReference type="ChEBI" id="CHEBI:43474"/>
        <dbReference type="ChEBI" id="CHEBI:46858"/>
        <dbReference type="ChEBI" id="CHEBI:61978"/>
        <dbReference type="EC" id="3.1.3.48"/>
    </reaction>
</comment>
<dbReference type="GeneTree" id="ENSGT00940000164079"/>
<keyword evidence="7" id="KW-0904">Protein phosphatase</keyword>
<dbReference type="GlyGen" id="A0A8V1A4B8">
    <property type="glycosylation" value="1 site"/>
</dbReference>
<evidence type="ECO:0000256" key="14">
    <source>
        <dbReference type="SAM" id="Phobius"/>
    </source>
</evidence>
<dbReference type="GO" id="GO:0004725">
    <property type="term" value="F:protein tyrosine phosphatase activity"/>
    <property type="evidence" value="ECO:0007669"/>
    <property type="project" value="UniProtKB-EC"/>
</dbReference>
<evidence type="ECO:0000256" key="3">
    <source>
        <dbReference type="ARBA" id="ARBA00022692"/>
    </source>
</evidence>
<feature type="region of interest" description="Disordered" evidence="13">
    <location>
        <begin position="88"/>
        <end position="122"/>
    </location>
</feature>
<dbReference type="SMART" id="SM00060">
    <property type="entry name" value="FN3"/>
    <property type="match status" value="17"/>
</dbReference>
<feature type="domain" description="Tyrosine specific protein phosphatases" evidence="16">
    <location>
        <begin position="2010"/>
        <end position="2083"/>
    </location>
</feature>
<dbReference type="InterPro" id="IPR050713">
    <property type="entry name" value="RTP_Phos/Ushers"/>
</dbReference>
<feature type="domain" description="Fibronectin type-III" evidence="17">
    <location>
        <begin position="1518"/>
        <end position="1611"/>
    </location>
</feature>
<feature type="domain" description="Fibronectin type-III" evidence="17">
    <location>
        <begin position="168"/>
        <end position="258"/>
    </location>
</feature>
<evidence type="ECO:0000259" key="17">
    <source>
        <dbReference type="PROSITE" id="PS50853"/>
    </source>
</evidence>
<keyword evidence="9 14" id="KW-0472">Membrane</keyword>
<dbReference type="Ensembl" id="ENSGALT00010062970.1">
    <property type="protein sequence ID" value="ENSGALP00010038889.1"/>
    <property type="gene ID" value="ENSGALG00010025829.1"/>
</dbReference>
<evidence type="ECO:0000256" key="7">
    <source>
        <dbReference type="ARBA" id="ARBA00022912"/>
    </source>
</evidence>
<evidence type="ECO:0000313" key="19">
    <source>
        <dbReference type="Proteomes" id="UP000000539"/>
    </source>
</evidence>
<proteinExistence type="inferred from homology"/>
<dbReference type="Gene3D" id="2.60.40.10">
    <property type="entry name" value="Immunoglobulins"/>
    <property type="match status" value="15"/>
</dbReference>
<feature type="domain" description="Tyrosine-protein phosphatase" evidence="15">
    <location>
        <begin position="1833"/>
        <end position="2092"/>
    </location>
</feature>
<feature type="domain" description="Fibronectin type-III" evidence="17">
    <location>
        <begin position="1431"/>
        <end position="1516"/>
    </location>
</feature>
<dbReference type="CDD" id="cd00063">
    <property type="entry name" value="FN3"/>
    <property type="match status" value="9"/>
</dbReference>
<evidence type="ECO:0000256" key="10">
    <source>
        <dbReference type="ARBA" id="ARBA00023180"/>
    </source>
</evidence>
<dbReference type="InterPro" id="IPR013783">
    <property type="entry name" value="Ig-like_fold"/>
</dbReference>
<organism evidence="18 19">
    <name type="scientific">Gallus gallus</name>
    <name type="common">Chicken</name>
    <dbReference type="NCBI Taxonomy" id="9031"/>
    <lineage>
        <taxon>Eukaryota</taxon>
        <taxon>Metazoa</taxon>
        <taxon>Chordata</taxon>
        <taxon>Craniata</taxon>
        <taxon>Vertebrata</taxon>
        <taxon>Euteleostomi</taxon>
        <taxon>Archelosauria</taxon>
        <taxon>Archosauria</taxon>
        <taxon>Dinosauria</taxon>
        <taxon>Saurischia</taxon>
        <taxon>Theropoda</taxon>
        <taxon>Coelurosauria</taxon>
        <taxon>Aves</taxon>
        <taxon>Neognathae</taxon>
        <taxon>Galloanserae</taxon>
        <taxon>Galliformes</taxon>
        <taxon>Phasianidae</taxon>
        <taxon>Phasianinae</taxon>
        <taxon>Gallus</taxon>
    </lineage>
</organism>
<sequence>MLAVSKGPITASPPLTIVLMVHGAVSHAQPSPLPAVLPSLQCRPLSREAAGDISITLIPFLWHPAAAGRAQAGLPMDQPRLERQSCAHAGANSKRVGARQGSAAHRDGMRTTPGTSTSRAPLPMRPPLLPLLVLWVPRLLGTLAEGEGCNGTARAGLEAWDAPSDRGLILNVSASDQGRSGSLLLSWDEPEGGAEGYLLTLSPLGSGTLLQNGSVGPNITNFWFHGLTPGAYYEIEVTATLRCMDTARQTVTAQTSPSPVRNLSLSSSGSPASLHASWAAASGQRDGYQLTLYHSDSQALVRNASVPPNATAFLFDGLAAGSEYALKVSTLSGASRASTSTHQWTGPSIPTQLRLSPSSSTSLSATWAGAGGAAWLHLVLRNVHTQTVTKTISAKRGLTSYSFQHLQPGTQYWLGLSAVAGPYNVEGPNATAWTYPLSPTNVTLSGAEEQSSLQAHWSTPAGQRDFYLVTLREAEDGAPTRNISVGGDNSRVTFHGLSPGKQYSVQVTAVAGPYRASARSAAAWTQPLPPSALSLSSHGSPSSLQASWEEAMGEGYVLSLSPAEHPVKNSSLLRGATNVTYEGLLPGTLYTFEVSTVAGPYTSTPRRITNWTYPLPLEQLTLSNQGCSTSLQAVWRAAPAGSTGYTGTLWESRSQERVRNVSVGNNWTNVTFEDLVPGRQYTLEMAAMAGPYRSSVQSATDWTYPLAPSGVTLTNTRRPLGLSAFWDKAAGDVDQFHLQLYSKSHPMQRNISVGPNIHNFTFLGLSPGVQYFLKVSVLAGPYRSSSHFATEWTYPLSLANVSVQPGRRPQELHVSWVESGGGREHLVQLSVAESLSVIRNVSVPRGVTHLDLGGLVPGSRYRVEIISQAGPHRISSQTAIGYTVPLPPLSLSASPVGTAWALAVHWETPPGQRDGYLLSVLEKGSSSPARNLELGKDSTNVTLTQLTPGVCYLVGIWAVAGAFRSLPRNTTGCTVPAAPTNLSLTNPGSSSELHAWWNKPVGGRDHYRVVLHSLTLSRDRVQTVSQDAQNISWTHLEAGSRFAVRVIAVKGSLEASSANVTQWTYPLAPANLTLGSPSASALRASWAAVGRGAESYVAELYDTASSRRVGHTVLGGGSRSHIFHSLNPGTHYSVAVRATAGPYHASTPNLTHCTRPLPPTAVRLLSTGHPDRLSASWGAAAGGHDSYMLTLYHAGLGTTAATASAGRDTHNVTFTGLAPGYEYSLEVSATAGPYQTAAPNVSGWTPPLPPTAVRLLSTGHPDRLSASWGAAAGGCDGYVLTLYHAGLGTTAATASAGRDTHNVTFTGLLPGSKYSLEVASIAGSYRTPAGNVSNWTYPLAPRNVYMTNQGYPNRLSVSWRAEPRGHDGYRLLLYHSGSGVLAASTSVGKGIGKFTFSGLDPGHKYLLEVVSVAGPYAASAGNISDWTTPSVPQNLSAAAEGNSAVLISWGSAPGQQDDCQLWLRDPRNGSVPRRHALTKGQFQHLLHGLTPGRNYSVSLSCVAGPYWSSTKPLAVAMEPNPVEDVQCLPESRSLAVNWSSSPGDVEAYEVVTEGLSDGPPTPRRSVSVPMSQASLEGLQPNSSYRIAVIAVGINAMRSPAVTLLCNTTAEALPPPLRAEVFQIEASSTVIISSDLFSEENGQIEYYGVVATTNDSLLRPTQDIMSSTWYDHYYGTEDSYLAVLIPNPFHLSSTRSPETWRVPMGTEECGRTRATCNGKLKANEQYRFSIAAFTKYDPVSPAVSFTTFSAAGDGMDTTALPVPIIAGIVVGFLLTLAAIFALIYWKQLRARRTQKSSLPQEMVTYSLRNVHRPIPIQNFKQYYEVKTASGNHAFFQEFEELKEVGKEQLKVGAELPANVSKNRYPHVLPYDHSRVRLSQLGDDLHSDYINANFVPGYASPQEFIVTQGPLKKTIEDFWRLVWEQNVCNIIMLTVCMENGRVLCDHYWPSEAAPVSYGQVRVHLLSQSSAEEWTMREFKLWHEGLRAERHVSHLHYTAWPDHGIPESTSSILAFRELVREHIQSAKDAGPTLVHCSAGVGRSGTFIALDRLLQQMKQEKVVDMFGVVYTLRMNRYQMIQTLSQYIFLHSCILEKILEEPLLGLSGTETSCPIPLKSFAQHYSQNSAKSNMGFLREYETLLEVAKEETSSATPSLGTQQTRPSSSILPYDRSRVKFSLLDQGPFSGLQVWRVPVSRPPQQCPPPAWVLCRPHRVTFSFPTQGCGSSRDYLAVQGPDKLTTEDFWTLVWEQDIHTILTLLPWQEMGEVPHDTCWPLEGDSLCTKLLTIQCGTEKPASGWRCIQLKVKHEKKGKERQVQQFLYRLWSSEKQPNVQSLVELLTAVRRCVPNRKRAGPLLLHCSGGENQMGTLITLDCLLHQLKTERTVDVYGVTLQLMRSCCLMTPTLDQYVFLYTCIRDIITQKQS</sequence>
<evidence type="ECO:0000256" key="11">
    <source>
        <dbReference type="ARBA" id="ARBA00025789"/>
    </source>
</evidence>
<dbReference type="InterPro" id="IPR000242">
    <property type="entry name" value="PTP_cat"/>
</dbReference>
<dbReference type="InterPro" id="IPR016130">
    <property type="entry name" value="Tyr_Pase_AS"/>
</dbReference>
<feature type="domain" description="Fibronectin type-III" evidence="17">
    <location>
        <begin position="259"/>
        <end position="348"/>
    </location>
</feature>
<dbReference type="Pfam" id="PF00041">
    <property type="entry name" value="fn3"/>
    <property type="match status" value="6"/>
</dbReference>
<keyword evidence="19" id="KW-1185">Reference proteome</keyword>
<evidence type="ECO:0000256" key="4">
    <source>
        <dbReference type="ARBA" id="ARBA00022729"/>
    </source>
</evidence>
<dbReference type="FunFam" id="2.60.40.10:FF:000369">
    <property type="entry name" value="Protein tyrosine phosphatase, receptor type B"/>
    <property type="match status" value="8"/>
</dbReference>
<keyword evidence="10" id="KW-0325">Glycoprotein</keyword>
<dbReference type="InterPro" id="IPR036116">
    <property type="entry name" value="FN3_sf"/>
</dbReference>
<feature type="domain" description="Fibronectin type-III" evidence="17">
    <location>
        <begin position="438"/>
        <end position="531"/>
    </location>
</feature>
<evidence type="ECO:0000256" key="12">
    <source>
        <dbReference type="ARBA" id="ARBA00051722"/>
    </source>
</evidence>
<dbReference type="PROSITE" id="PS50055">
    <property type="entry name" value="TYR_PHOSPHATASE_PTP"/>
    <property type="match status" value="2"/>
</dbReference>
<dbReference type="InterPro" id="IPR029021">
    <property type="entry name" value="Prot-tyrosine_phosphatase-like"/>
</dbReference>
<dbReference type="PANTHER" id="PTHR46957">
    <property type="entry name" value="CYTOKINE RECEPTOR"/>
    <property type="match status" value="1"/>
</dbReference>
<feature type="domain" description="Fibronectin type-III" evidence="17">
    <location>
        <begin position="349"/>
        <end position="437"/>
    </location>
</feature>
<dbReference type="PRINTS" id="PR00700">
    <property type="entry name" value="PRTYPHPHTASE"/>
</dbReference>